<dbReference type="GO" id="GO:0006685">
    <property type="term" value="P:sphingomyelin catabolic process"/>
    <property type="evidence" value="ECO:0007669"/>
    <property type="project" value="TreeGrafter"/>
</dbReference>
<dbReference type="CTD" id="55627"/>
<evidence type="ECO:0000313" key="7">
    <source>
        <dbReference type="Proteomes" id="UP000694845"/>
    </source>
</evidence>
<dbReference type="Pfam" id="PF14724">
    <property type="entry name" value="mit_SMPDase"/>
    <property type="match status" value="2"/>
</dbReference>
<dbReference type="GeneID" id="110982225"/>
<dbReference type="GO" id="GO:0050290">
    <property type="term" value="F:sphingomyelin phosphodiesterase D activity"/>
    <property type="evidence" value="ECO:0007669"/>
    <property type="project" value="InterPro"/>
</dbReference>
<evidence type="ECO:0000256" key="1">
    <source>
        <dbReference type="ARBA" id="ARBA00004167"/>
    </source>
</evidence>
<dbReference type="InterPro" id="IPR024129">
    <property type="entry name" value="Sphingomy_SMPD4"/>
</dbReference>
<name>A0A8B7YY64_ACAPL</name>
<keyword evidence="3 6" id="KW-1133">Transmembrane helix</keyword>
<comment type="subcellular location">
    <subcellularLocation>
        <location evidence="1">Membrane</location>
        <topology evidence="1">Single-pass membrane protein</topology>
    </subcellularLocation>
</comment>
<evidence type="ECO:0000256" key="4">
    <source>
        <dbReference type="ARBA" id="ARBA00023136"/>
    </source>
</evidence>
<organism evidence="7 8">
    <name type="scientific">Acanthaster planci</name>
    <name type="common">Crown-of-thorns starfish</name>
    <dbReference type="NCBI Taxonomy" id="133434"/>
    <lineage>
        <taxon>Eukaryota</taxon>
        <taxon>Metazoa</taxon>
        <taxon>Echinodermata</taxon>
        <taxon>Eleutherozoa</taxon>
        <taxon>Asterozoa</taxon>
        <taxon>Asteroidea</taxon>
        <taxon>Valvatacea</taxon>
        <taxon>Valvatida</taxon>
        <taxon>Acanthasteridae</taxon>
        <taxon>Acanthaster</taxon>
    </lineage>
</organism>
<proteinExistence type="predicted"/>
<feature type="transmembrane region" description="Helical" evidence="6">
    <location>
        <begin position="796"/>
        <end position="818"/>
    </location>
</feature>
<protein>
    <submittedName>
        <fullName evidence="8">Sphingomyelin phosphodiesterase 4-like isoform X1</fullName>
    </submittedName>
</protein>
<feature type="compositionally biased region" description="Polar residues" evidence="5">
    <location>
        <begin position="771"/>
        <end position="780"/>
    </location>
</feature>
<dbReference type="GO" id="GO:0046475">
    <property type="term" value="P:glycerophospholipid catabolic process"/>
    <property type="evidence" value="ECO:0007669"/>
    <property type="project" value="TreeGrafter"/>
</dbReference>
<feature type="transmembrane region" description="Helical" evidence="6">
    <location>
        <begin position="824"/>
        <end position="846"/>
    </location>
</feature>
<evidence type="ECO:0000256" key="5">
    <source>
        <dbReference type="SAM" id="MobiDB-lite"/>
    </source>
</evidence>
<keyword evidence="4 6" id="KW-0472">Membrane</keyword>
<dbReference type="Proteomes" id="UP000694845">
    <property type="component" value="Unplaced"/>
</dbReference>
<feature type="region of interest" description="Disordered" evidence="5">
    <location>
        <begin position="766"/>
        <end position="788"/>
    </location>
</feature>
<accession>A0A8B7YY64</accession>
<dbReference type="AlphaFoldDB" id="A0A8B7YY64"/>
<evidence type="ECO:0000256" key="2">
    <source>
        <dbReference type="ARBA" id="ARBA00022692"/>
    </source>
</evidence>
<keyword evidence="2 6" id="KW-0812">Transmembrane</keyword>
<evidence type="ECO:0000256" key="6">
    <source>
        <dbReference type="SAM" id="Phobius"/>
    </source>
</evidence>
<dbReference type="PANTHER" id="PTHR12988:SF6">
    <property type="entry name" value="SPHINGOMYELIN PHOSPHODIESTERASE 4"/>
    <property type="match status" value="1"/>
</dbReference>
<evidence type="ECO:0000256" key="3">
    <source>
        <dbReference type="ARBA" id="ARBA00022989"/>
    </source>
</evidence>
<dbReference type="GO" id="GO:0016020">
    <property type="term" value="C:membrane"/>
    <property type="evidence" value="ECO:0007669"/>
    <property type="project" value="UniProtKB-SubCell"/>
</dbReference>
<evidence type="ECO:0000313" key="8">
    <source>
        <dbReference type="RefSeq" id="XP_022096196.1"/>
    </source>
</evidence>
<keyword evidence="7" id="KW-1185">Reference proteome</keyword>
<reference evidence="8" key="1">
    <citation type="submission" date="2025-08" db="UniProtKB">
        <authorList>
            <consortium name="RefSeq"/>
        </authorList>
    </citation>
    <scope>IDENTIFICATION</scope>
</reference>
<dbReference type="KEGG" id="aplc:110982225"/>
<sequence>MAASLFGANLTFSSTDSAIASAPRSSGVMEACNKPMRQRCEEIGAFIQMSSSKELHSVYPLLLDSIFGYNQNPGWGLHAATQQTFRDDYRMLHEFLSPHGHLMTMVYKLQADPALRYEFPVSNLPAPTRDAILEGAMPGLYAHKLGYPAQGRLPTTVSLTAFEYFMYNFAYLIVHRHKQESLQQWTDADDWLYPNLLNDYLHYFLPIDGSSVPPAPFVTSTQTHNLGQGHSPPYRLPQYGVLYHYLFSADSQHSSLFRSNTTSCTSSHHHLRHPLQLTQRQPPFGLHQSSAAVDCGGNRETWRSEVLLQALGEFWLSQNTLQPKEQGFRQHVRENYIPSSDHVRVVRILVKHLHFFVNSARPPLAISAYQQPEQEQMDDLKRYVIPRFIQKKLYVFLRHGFDNWPLDSTFRQILEVWLSYIQPWRYTEQMRAADRSPVNPREMAKDRPIQEERWLKFVSCNLLFYTVLFQEFLPRAFRQDLTGPKNAIVLFRVAKVFAQSNLAHILEEAERRLIEDYQAPLRGRTGSFGSSFISPLRIPSSPDLGSQIAELEAPGFAYQPLFGDVVKLSINRLLQAVHQACITVSNMNYTPVANPNEGFFSWLGLGDLTSGSQGSYGQHQLQDDIAPADTHKLSGYLKLTVDYLCKVFQVSAPSVAHDSVDGGSGGGVGGQENDLPPECINGKLTPRGRYQLMNGLRKFEITYQGDPDLQPIRSYENAFLVRKLHALSTSINETFSDKILELYHRPDFTGAVAKQFFHPPPVIPTHKQTPKRSLSYSPTPTRALDGRHHDRPRVSLRFLASYYTIAKLVVVYLCLWLMGFGPVGALFVFAVLLVLYGVVGGAVGSLRQDKKPHEHLD</sequence>
<dbReference type="GO" id="GO:0046513">
    <property type="term" value="P:ceramide biosynthetic process"/>
    <property type="evidence" value="ECO:0007669"/>
    <property type="project" value="TreeGrafter"/>
</dbReference>
<gene>
    <name evidence="8" type="primary">LOC110982225</name>
</gene>
<dbReference type="OrthoDB" id="10251508at2759"/>
<dbReference type="PANTHER" id="PTHR12988">
    <property type="entry name" value="SPHINGOMYELIN PHOSPHODIESTERASE 4"/>
    <property type="match status" value="1"/>
</dbReference>
<dbReference type="RefSeq" id="XP_022096196.1">
    <property type="nucleotide sequence ID" value="XM_022240504.1"/>
</dbReference>